<dbReference type="EMBL" id="BPQO01000001">
    <property type="protein sequence ID" value="GJD86577.1"/>
    <property type="molecule type" value="Genomic_DNA"/>
</dbReference>
<dbReference type="GO" id="GO:0016757">
    <property type="term" value="F:glycosyltransferase activity"/>
    <property type="evidence" value="ECO:0007669"/>
    <property type="project" value="InterPro"/>
</dbReference>
<name>A0AAV4ZEE5_9HYPH</name>
<dbReference type="SUPFAM" id="SSF53756">
    <property type="entry name" value="UDP-Glycosyltransferase/glycogen phosphorylase"/>
    <property type="match status" value="1"/>
</dbReference>
<evidence type="ECO:0000313" key="5">
    <source>
        <dbReference type="Proteomes" id="UP001055247"/>
    </source>
</evidence>
<organism evidence="4 5">
    <name type="scientific">Methylobacterium hispanicum</name>
    <dbReference type="NCBI Taxonomy" id="270350"/>
    <lineage>
        <taxon>Bacteria</taxon>
        <taxon>Pseudomonadati</taxon>
        <taxon>Pseudomonadota</taxon>
        <taxon>Alphaproteobacteria</taxon>
        <taxon>Hyphomicrobiales</taxon>
        <taxon>Methylobacteriaceae</taxon>
        <taxon>Methylobacterium</taxon>
    </lineage>
</organism>
<dbReference type="Pfam" id="PF00534">
    <property type="entry name" value="Glycos_transf_1"/>
    <property type="match status" value="1"/>
</dbReference>
<sequence length="387" mass="42006">MRLSHRGSRGAPVQHSPELLQPQTTVRRVKIAVIAHLKYPIGQPYAGGLEMHTHLMTRELRRRGHDVTLFASEGSDPDLATVVCPPTGEDLGDAERWAAIEAAEHAAYRGILDAVAAGGFDLVHNNSLHALPLRESGLFDIPWVTVLHTPPFDSLVGGIEAARPDMRYLAVSQTLAREWTDLIPGLDVVPNGIDLTTFPYSADPDPQAYAFWFGRIVPEKGLHLAIDAAREAGFRLVFAGPKLNPAYWESEIAPRLGPDLQHLGHLSHHDLAAHLGRARVAVVTPRWEEPFGLVVAEAIACGTPVAAFRRGAMPEILDASCGRLADADDASDLARAIRGAATLSRRACRDRVEAHFDAAVMTARYEAVYAEMLAEQAAPRLILSAAE</sequence>
<dbReference type="InterPro" id="IPR001296">
    <property type="entry name" value="Glyco_trans_1"/>
</dbReference>
<feature type="region of interest" description="Disordered" evidence="1">
    <location>
        <begin position="1"/>
        <end position="21"/>
    </location>
</feature>
<dbReference type="Proteomes" id="UP001055247">
    <property type="component" value="Unassembled WGS sequence"/>
</dbReference>
<comment type="caution">
    <text evidence="4">The sequence shown here is derived from an EMBL/GenBank/DDBJ whole genome shotgun (WGS) entry which is preliminary data.</text>
</comment>
<evidence type="ECO:0000259" key="3">
    <source>
        <dbReference type="Pfam" id="PF13439"/>
    </source>
</evidence>
<gene>
    <name evidence="4" type="primary">mshA_1</name>
    <name evidence="4" type="ORF">BHAOGJBA_0071</name>
</gene>
<accession>A0AAV4ZEE5</accession>
<dbReference type="CDD" id="cd03802">
    <property type="entry name" value="GT4_AviGT4-like"/>
    <property type="match status" value="1"/>
</dbReference>
<dbReference type="Gene3D" id="3.40.50.2000">
    <property type="entry name" value="Glycogen Phosphorylase B"/>
    <property type="match status" value="2"/>
</dbReference>
<evidence type="ECO:0000259" key="2">
    <source>
        <dbReference type="Pfam" id="PF00534"/>
    </source>
</evidence>
<reference evidence="4" key="2">
    <citation type="submission" date="2021-08" db="EMBL/GenBank/DDBJ databases">
        <authorList>
            <person name="Tani A."/>
            <person name="Ola A."/>
            <person name="Ogura Y."/>
            <person name="Katsura K."/>
            <person name="Hayashi T."/>
        </authorList>
    </citation>
    <scope>NUCLEOTIDE SEQUENCE</scope>
    <source>
        <strain evidence="4">DSM 16372</strain>
    </source>
</reference>
<dbReference type="InterPro" id="IPR028098">
    <property type="entry name" value="Glyco_trans_4-like_N"/>
</dbReference>
<dbReference type="InterPro" id="IPR050194">
    <property type="entry name" value="Glycosyltransferase_grp1"/>
</dbReference>
<keyword evidence="5" id="KW-1185">Reference proteome</keyword>
<feature type="domain" description="Glycosyl transferase family 1" evidence="2">
    <location>
        <begin position="204"/>
        <end position="339"/>
    </location>
</feature>
<dbReference type="AlphaFoldDB" id="A0AAV4ZEE5"/>
<proteinExistence type="predicted"/>
<protein>
    <submittedName>
        <fullName evidence="4">D-inositol-3-phosphate glycosyltransferase</fullName>
    </submittedName>
</protein>
<evidence type="ECO:0000256" key="1">
    <source>
        <dbReference type="SAM" id="MobiDB-lite"/>
    </source>
</evidence>
<reference evidence="4" key="1">
    <citation type="journal article" date="2016" name="Front. Microbiol.">
        <title>Genome Sequence of the Piezophilic, Mesophilic Sulfate-Reducing Bacterium Desulfovibrio indicus J2T.</title>
        <authorList>
            <person name="Cao J."/>
            <person name="Maignien L."/>
            <person name="Shao Z."/>
            <person name="Alain K."/>
            <person name="Jebbar M."/>
        </authorList>
    </citation>
    <scope>NUCLEOTIDE SEQUENCE</scope>
    <source>
        <strain evidence="4">DSM 16372</strain>
    </source>
</reference>
<feature type="domain" description="Glycosyltransferase subfamily 4-like N-terminal" evidence="3">
    <location>
        <begin position="47"/>
        <end position="196"/>
    </location>
</feature>
<dbReference type="Pfam" id="PF13439">
    <property type="entry name" value="Glyco_transf_4"/>
    <property type="match status" value="1"/>
</dbReference>
<dbReference type="PANTHER" id="PTHR45947">
    <property type="entry name" value="SULFOQUINOVOSYL TRANSFERASE SQD2"/>
    <property type="match status" value="1"/>
</dbReference>
<evidence type="ECO:0000313" key="4">
    <source>
        <dbReference type="EMBL" id="GJD86577.1"/>
    </source>
</evidence>
<dbReference type="PANTHER" id="PTHR45947:SF3">
    <property type="entry name" value="SULFOQUINOVOSYL TRANSFERASE SQD2"/>
    <property type="match status" value="1"/>
</dbReference>